<dbReference type="SUPFAM" id="SSF88723">
    <property type="entry name" value="PIN domain-like"/>
    <property type="match status" value="1"/>
</dbReference>
<gene>
    <name evidence="1" type="ORF">SAMCFNEI73_pC1660</name>
</gene>
<dbReference type="AlphaFoldDB" id="A0A1L3LZ64"/>
<dbReference type="EMBL" id="CP013110">
    <property type="protein sequence ID" value="APG95364.1"/>
    <property type="molecule type" value="Genomic_DNA"/>
</dbReference>
<evidence type="ECO:0000313" key="1">
    <source>
        <dbReference type="EMBL" id="APG95364.1"/>
    </source>
</evidence>
<protein>
    <submittedName>
        <fullName evidence="1">Uncharacterized protein</fullName>
    </submittedName>
</protein>
<dbReference type="Gene3D" id="3.40.50.1010">
    <property type="entry name" value="5'-nuclease"/>
    <property type="match status" value="1"/>
</dbReference>
<dbReference type="InterPro" id="IPR029060">
    <property type="entry name" value="PIN-like_dom_sf"/>
</dbReference>
<accession>A0A1L3LZ64</accession>
<reference evidence="1 2" key="1">
    <citation type="submission" date="2015-10" db="EMBL/GenBank/DDBJ databases">
        <title>Genomic differences between typical nodule nitrogen-fixing rhizobial strains and those coming from bean seeds.</title>
        <authorList>
            <person name="Peralta H."/>
            <person name="Aguilar-Vera A."/>
            <person name="Diaz R."/>
            <person name="Mora Y."/>
            <person name="Martinez-Batallar G."/>
            <person name="Salazar E."/>
            <person name="Vargas-Lagunas C."/>
            <person name="Encarnacion S."/>
            <person name="Girard L."/>
            <person name="Mora J."/>
        </authorList>
    </citation>
    <scope>NUCLEOTIDE SEQUENCE [LARGE SCALE GENOMIC DNA]</scope>
    <source>
        <strain evidence="1 2">CFNEI 73</strain>
        <plasmid evidence="1 2">C</plasmid>
    </source>
</reference>
<proteinExistence type="predicted"/>
<sequence>MKLRQGRHPAGLNYGDCFSYALPRKHNEPLLFKGDDFSRTDIEVA</sequence>
<name>A0A1L3LZ64_9HYPH</name>
<dbReference type="CDD" id="cd09871">
    <property type="entry name" value="PIN_MtVapC28-VapC30-like"/>
    <property type="match status" value="1"/>
</dbReference>
<organism evidence="1 2">
    <name type="scientific">Sinorhizobium americanum</name>
    <dbReference type="NCBI Taxonomy" id="194963"/>
    <lineage>
        <taxon>Bacteria</taxon>
        <taxon>Pseudomonadati</taxon>
        <taxon>Pseudomonadota</taxon>
        <taxon>Alphaproteobacteria</taxon>
        <taxon>Hyphomicrobiales</taxon>
        <taxon>Rhizobiaceae</taxon>
        <taxon>Sinorhizobium/Ensifer group</taxon>
        <taxon>Sinorhizobium</taxon>
    </lineage>
</organism>
<evidence type="ECO:0000313" key="2">
    <source>
        <dbReference type="Proteomes" id="UP000182306"/>
    </source>
</evidence>
<keyword evidence="2" id="KW-1185">Reference proteome</keyword>
<dbReference type="Proteomes" id="UP000182306">
    <property type="component" value="Plasmid C"/>
</dbReference>
<keyword evidence="1" id="KW-0614">Plasmid</keyword>
<dbReference type="KEGG" id="same:SAMCFNEI73_pC1660"/>
<geneLocation type="plasmid" evidence="1 2">
    <name>C</name>
</geneLocation>